<dbReference type="SUPFAM" id="SSF50249">
    <property type="entry name" value="Nucleic acid-binding proteins"/>
    <property type="match status" value="1"/>
</dbReference>
<accession>A0ABP8P8G6</accession>
<dbReference type="PANTHER" id="PTHR34075">
    <property type="entry name" value="BLR3430 PROTEIN"/>
    <property type="match status" value="1"/>
</dbReference>
<dbReference type="Pfam" id="PF01796">
    <property type="entry name" value="OB_ChsH2_C"/>
    <property type="match status" value="1"/>
</dbReference>
<evidence type="ECO:0000313" key="5">
    <source>
        <dbReference type="Proteomes" id="UP001501183"/>
    </source>
</evidence>
<dbReference type="Pfam" id="PF13452">
    <property type="entry name" value="FAS1_DH_region"/>
    <property type="match status" value="1"/>
</dbReference>
<dbReference type="Proteomes" id="UP001501183">
    <property type="component" value="Unassembled WGS sequence"/>
</dbReference>
<feature type="domain" description="ChsH2 C-terminal OB-fold" evidence="1">
    <location>
        <begin position="239"/>
        <end position="300"/>
    </location>
</feature>
<feature type="domain" description="ChsH2 rubredoxin-like zinc ribbon" evidence="2">
    <location>
        <begin position="201"/>
        <end position="236"/>
    </location>
</feature>
<dbReference type="PANTHER" id="PTHR34075:SF5">
    <property type="entry name" value="BLR3430 PROTEIN"/>
    <property type="match status" value="1"/>
</dbReference>
<reference evidence="5" key="1">
    <citation type="journal article" date="2019" name="Int. J. Syst. Evol. Microbiol.">
        <title>The Global Catalogue of Microorganisms (GCM) 10K type strain sequencing project: providing services to taxonomists for standard genome sequencing and annotation.</title>
        <authorList>
            <consortium name="The Broad Institute Genomics Platform"/>
            <consortium name="The Broad Institute Genome Sequencing Center for Infectious Disease"/>
            <person name="Wu L."/>
            <person name="Ma J."/>
        </authorList>
    </citation>
    <scope>NUCLEOTIDE SEQUENCE [LARGE SCALE GENOMIC DNA]</scope>
    <source>
        <strain evidence="5">JCM 32206</strain>
    </source>
</reference>
<dbReference type="RefSeq" id="WP_345346761.1">
    <property type="nucleotide sequence ID" value="NZ_BAABFB010000050.1"/>
</dbReference>
<feature type="domain" description="FAS1-like dehydratase" evidence="3">
    <location>
        <begin position="24"/>
        <end position="161"/>
    </location>
</feature>
<dbReference type="InterPro" id="IPR052513">
    <property type="entry name" value="Thioester_dehydratase-like"/>
</dbReference>
<evidence type="ECO:0000259" key="1">
    <source>
        <dbReference type="Pfam" id="PF01796"/>
    </source>
</evidence>
<proteinExistence type="predicted"/>
<keyword evidence="5" id="KW-1185">Reference proteome</keyword>
<dbReference type="InterPro" id="IPR012340">
    <property type="entry name" value="NA-bd_OB-fold"/>
</dbReference>
<dbReference type="Gene3D" id="6.10.30.10">
    <property type="match status" value="1"/>
</dbReference>
<gene>
    <name evidence="4" type="ORF">GCM10023094_31550</name>
</gene>
<dbReference type="EMBL" id="BAABFB010000050">
    <property type="protein sequence ID" value="GAA4482178.1"/>
    <property type="molecule type" value="Genomic_DNA"/>
</dbReference>
<dbReference type="InterPro" id="IPR039569">
    <property type="entry name" value="FAS1-like_DH_region"/>
</dbReference>
<dbReference type="InterPro" id="IPR022002">
    <property type="entry name" value="ChsH2_Znr"/>
</dbReference>
<name>A0ABP8P8G6_9NOCA</name>
<dbReference type="InterPro" id="IPR029069">
    <property type="entry name" value="HotDog_dom_sf"/>
</dbReference>
<comment type="caution">
    <text evidence="4">The sequence shown here is derived from an EMBL/GenBank/DDBJ whole genome shotgun (WGS) entry which is preliminary data.</text>
</comment>
<evidence type="ECO:0000313" key="4">
    <source>
        <dbReference type="EMBL" id="GAA4482178.1"/>
    </source>
</evidence>
<dbReference type="Gene3D" id="3.10.129.10">
    <property type="entry name" value="Hotdog Thioesterase"/>
    <property type="match status" value="1"/>
</dbReference>
<dbReference type="Pfam" id="PF12172">
    <property type="entry name" value="zf-ChsH2"/>
    <property type="match status" value="1"/>
</dbReference>
<dbReference type="SUPFAM" id="SSF54637">
    <property type="entry name" value="Thioesterase/thiol ester dehydrase-isomerase"/>
    <property type="match status" value="1"/>
</dbReference>
<organism evidence="4 5">
    <name type="scientific">Rhodococcus olei</name>
    <dbReference type="NCBI Taxonomy" id="2161675"/>
    <lineage>
        <taxon>Bacteria</taxon>
        <taxon>Bacillati</taxon>
        <taxon>Actinomycetota</taxon>
        <taxon>Actinomycetes</taxon>
        <taxon>Mycobacteriales</taxon>
        <taxon>Nocardiaceae</taxon>
        <taxon>Rhodococcus</taxon>
    </lineage>
</organism>
<evidence type="ECO:0000259" key="2">
    <source>
        <dbReference type="Pfam" id="PF12172"/>
    </source>
</evidence>
<sequence length="320" mass="35590">MSEFLTKLKAFEGQILTPTVWGPDEVNTPMIRHWVETMGDTSPIYLDDDAARATGRDGAVAPALMAQVWTMRTFNDKMANNDPSQVWTDLIATLDDEGFTSVVATDSDFEFFVELRPGDRVSLTEVIEDISEEKKTGLGVGHFVTTLKTYRNADHEVVATQRWRTLRFKPKGSEKAAEKPVGPIPGLRPRPALNADNAFWFEAAKEHRLVIQRCTACGTLRHPTGPMCGECQSLDWDTVDASGRGTVYSFVVNHHPQIPGFEYPLIVATIELEEGTRLITNMTGIAPDEVEIDMPVELDWIDADPDLTLPAFRPAAREDS</sequence>
<protein>
    <submittedName>
        <fullName evidence="4">OB-fold domain-containing protein</fullName>
    </submittedName>
</protein>
<dbReference type="InterPro" id="IPR002878">
    <property type="entry name" value="ChsH2_C"/>
</dbReference>
<evidence type="ECO:0000259" key="3">
    <source>
        <dbReference type="Pfam" id="PF13452"/>
    </source>
</evidence>